<feature type="non-terminal residue" evidence="2">
    <location>
        <position position="191"/>
    </location>
</feature>
<dbReference type="AlphaFoldDB" id="A0AA38GRQ0"/>
<protein>
    <submittedName>
        <fullName evidence="2">Uncharacterized protein</fullName>
    </submittedName>
</protein>
<accession>A0AA38GRQ0</accession>
<sequence length="191" mass="22034">MADSLAISESLMLAHPGLKIDKYTIEVVFHPSMPDNSQHWQVFNNDNQLISFLEKVENFSELYFEESTSACRESVMDQDKESKGNDDICQLKGNKIPKGLVSLERLFNRHDRFVKNKRQDDPNSSPETEPVNLGSVEHPQFLNNGKCCTPEEKQKFVKLLKKYMDVLAWSYANLKSFKPKDVQHDIPLKED</sequence>
<name>A0AA38GRQ0_TAXCH</name>
<dbReference type="Proteomes" id="UP000824469">
    <property type="component" value="Unassembled WGS sequence"/>
</dbReference>
<dbReference type="EMBL" id="JAHRHJ020000002">
    <property type="protein sequence ID" value="KAH9327431.1"/>
    <property type="molecule type" value="Genomic_DNA"/>
</dbReference>
<feature type="region of interest" description="Disordered" evidence="1">
    <location>
        <begin position="114"/>
        <end position="136"/>
    </location>
</feature>
<evidence type="ECO:0000313" key="2">
    <source>
        <dbReference type="EMBL" id="KAH9327431.1"/>
    </source>
</evidence>
<evidence type="ECO:0000256" key="1">
    <source>
        <dbReference type="SAM" id="MobiDB-lite"/>
    </source>
</evidence>
<keyword evidence="3" id="KW-1185">Reference proteome</keyword>
<organism evidence="2 3">
    <name type="scientific">Taxus chinensis</name>
    <name type="common">Chinese yew</name>
    <name type="synonym">Taxus wallichiana var. chinensis</name>
    <dbReference type="NCBI Taxonomy" id="29808"/>
    <lineage>
        <taxon>Eukaryota</taxon>
        <taxon>Viridiplantae</taxon>
        <taxon>Streptophyta</taxon>
        <taxon>Embryophyta</taxon>
        <taxon>Tracheophyta</taxon>
        <taxon>Spermatophyta</taxon>
        <taxon>Pinopsida</taxon>
        <taxon>Pinidae</taxon>
        <taxon>Conifers II</taxon>
        <taxon>Cupressales</taxon>
        <taxon>Taxaceae</taxon>
        <taxon>Taxus</taxon>
    </lineage>
</organism>
<reference evidence="2 3" key="1">
    <citation type="journal article" date="2021" name="Nat. Plants">
        <title>The Taxus genome provides insights into paclitaxel biosynthesis.</title>
        <authorList>
            <person name="Xiong X."/>
            <person name="Gou J."/>
            <person name="Liao Q."/>
            <person name="Li Y."/>
            <person name="Zhou Q."/>
            <person name="Bi G."/>
            <person name="Li C."/>
            <person name="Du R."/>
            <person name="Wang X."/>
            <person name="Sun T."/>
            <person name="Guo L."/>
            <person name="Liang H."/>
            <person name="Lu P."/>
            <person name="Wu Y."/>
            <person name="Zhang Z."/>
            <person name="Ro D.K."/>
            <person name="Shang Y."/>
            <person name="Huang S."/>
            <person name="Yan J."/>
        </authorList>
    </citation>
    <scope>NUCLEOTIDE SEQUENCE [LARGE SCALE GENOMIC DNA]</scope>
    <source>
        <strain evidence="2">Ta-2019</strain>
    </source>
</reference>
<evidence type="ECO:0000313" key="3">
    <source>
        <dbReference type="Proteomes" id="UP000824469"/>
    </source>
</evidence>
<proteinExistence type="predicted"/>
<gene>
    <name evidence="2" type="ORF">KI387_007609</name>
</gene>
<comment type="caution">
    <text evidence="2">The sequence shown here is derived from an EMBL/GenBank/DDBJ whole genome shotgun (WGS) entry which is preliminary data.</text>
</comment>